<feature type="region of interest" description="Disordered" evidence="3">
    <location>
        <begin position="282"/>
        <end position="302"/>
    </location>
</feature>
<keyword evidence="2" id="KW-0175">Coiled coil</keyword>
<feature type="chain" id="PRO_5047221321" evidence="4">
    <location>
        <begin position="30"/>
        <end position="302"/>
    </location>
</feature>
<dbReference type="PANTHER" id="PTHR30469:SF38">
    <property type="entry name" value="HLYD FAMILY SECRETION PROTEIN"/>
    <property type="match status" value="1"/>
</dbReference>
<feature type="coiled-coil region" evidence="2">
    <location>
        <begin position="125"/>
        <end position="154"/>
    </location>
</feature>
<evidence type="ECO:0000256" key="3">
    <source>
        <dbReference type="SAM" id="MobiDB-lite"/>
    </source>
</evidence>
<comment type="similarity">
    <text evidence="1">Belongs to the membrane fusion protein (MFP) (TC 8.A.1) family.</text>
</comment>
<keyword evidence="8" id="KW-1185">Reference proteome</keyword>
<protein>
    <submittedName>
        <fullName evidence="7">Efflux RND transporter periplasmic adaptor subunit</fullName>
    </submittedName>
</protein>
<keyword evidence="4" id="KW-0732">Signal</keyword>
<name>A0ABU9CFN5_9BURK</name>
<proteinExistence type="inferred from homology"/>
<dbReference type="Pfam" id="PF25973">
    <property type="entry name" value="BSH_CzcB"/>
    <property type="match status" value="1"/>
</dbReference>
<dbReference type="NCBIfam" id="TIGR01730">
    <property type="entry name" value="RND_mfp"/>
    <property type="match status" value="1"/>
</dbReference>
<dbReference type="PANTHER" id="PTHR30469">
    <property type="entry name" value="MULTIDRUG RESISTANCE PROTEIN MDTA"/>
    <property type="match status" value="1"/>
</dbReference>
<dbReference type="Proteomes" id="UP001365405">
    <property type="component" value="Unassembled WGS sequence"/>
</dbReference>
<gene>
    <name evidence="7" type="ORF">AACH10_05725</name>
</gene>
<dbReference type="SUPFAM" id="SSF111369">
    <property type="entry name" value="HlyD-like secretion proteins"/>
    <property type="match status" value="1"/>
</dbReference>
<feature type="compositionally biased region" description="Low complexity" evidence="3">
    <location>
        <begin position="286"/>
        <end position="302"/>
    </location>
</feature>
<dbReference type="InterPro" id="IPR058647">
    <property type="entry name" value="BSH_CzcB-like"/>
</dbReference>
<organism evidence="7 8">
    <name type="scientific">Pseudaquabacterium inlustre</name>
    <dbReference type="NCBI Taxonomy" id="2984192"/>
    <lineage>
        <taxon>Bacteria</taxon>
        <taxon>Pseudomonadati</taxon>
        <taxon>Pseudomonadota</taxon>
        <taxon>Betaproteobacteria</taxon>
        <taxon>Burkholderiales</taxon>
        <taxon>Sphaerotilaceae</taxon>
        <taxon>Pseudaquabacterium</taxon>
    </lineage>
</organism>
<sequence length="302" mass="32395">MNTITRSPLSLRPWAAALLGMAAAAPALAGEHDCVLEPRMTVDVRAPVEGLIEQVFVDRGDRIRAGQTLLVLDSGLEKANFEQAKYRATMVGAVKSGESRVEYAGVKLQRREKLADGQFVSLQDRDEAAAEKRLAEAELVQARENQRVAALEQVRAAEQLRLRTIKSPFNGVVTERMAHPGDLADNRDIRKPLLRIADVSVLHVEALLPVAAYRKLQPGQALEVLPDAPVGGKLSARVKTLDPVIDVGSGTFRVRLELPNADLRLPAGLTCRVEVPGVDKGAGGLAARSRPTAPAAPAAAAR</sequence>
<evidence type="ECO:0000313" key="7">
    <source>
        <dbReference type="EMBL" id="MEK8049726.1"/>
    </source>
</evidence>
<evidence type="ECO:0000256" key="4">
    <source>
        <dbReference type="SAM" id="SignalP"/>
    </source>
</evidence>
<dbReference type="RefSeq" id="WP_341409408.1">
    <property type="nucleotide sequence ID" value="NZ_JBBUTH010000003.1"/>
</dbReference>
<dbReference type="Gene3D" id="2.40.50.100">
    <property type="match status" value="1"/>
</dbReference>
<evidence type="ECO:0000256" key="1">
    <source>
        <dbReference type="ARBA" id="ARBA00009477"/>
    </source>
</evidence>
<accession>A0ABU9CFN5</accession>
<dbReference type="InterPro" id="IPR006143">
    <property type="entry name" value="RND_pump_MFP"/>
</dbReference>
<reference evidence="7 8" key="1">
    <citation type="submission" date="2024-04" db="EMBL/GenBank/DDBJ databases">
        <title>Novel species of the genus Ideonella isolated from streams.</title>
        <authorList>
            <person name="Lu H."/>
        </authorList>
    </citation>
    <scope>NUCLEOTIDE SEQUENCE [LARGE SCALE GENOMIC DNA]</scope>
    <source>
        <strain evidence="7 8">DXS22W</strain>
    </source>
</reference>
<dbReference type="Pfam" id="PF25954">
    <property type="entry name" value="Beta-barrel_RND_2"/>
    <property type="match status" value="1"/>
</dbReference>
<comment type="caution">
    <text evidence="7">The sequence shown here is derived from an EMBL/GenBank/DDBJ whole genome shotgun (WGS) entry which is preliminary data.</text>
</comment>
<dbReference type="EMBL" id="JBBUTH010000003">
    <property type="protein sequence ID" value="MEK8049726.1"/>
    <property type="molecule type" value="Genomic_DNA"/>
</dbReference>
<evidence type="ECO:0000313" key="8">
    <source>
        <dbReference type="Proteomes" id="UP001365405"/>
    </source>
</evidence>
<feature type="domain" description="CusB-like beta-barrel" evidence="5">
    <location>
        <begin position="204"/>
        <end position="275"/>
    </location>
</feature>
<evidence type="ECO:0000259" key="6">
    <source>
        <dbReference type="Pfam" id="PF25973"/>
    </source>
</evidence>
<feature type="signal peptide" evidence="4">
    <location>
        <begin position="1"/>
        <end position="29"/>
    </location>
</feature>
<dbReference type="Gene3D" id="2.40.30.170">
    <property type="match status" value="1"/>
</dbReference>
<dbReference type="Gene3D" id="1.10.287.470">
    <property type="entry name" value="Helix hairpin bin"/>
    <property type="match status" value="1"/>
</dbReference>
<evidence type="ECO:0000256" key="2">
    <source>
        <dbReference type="SAM" id="Coils"/>
    </source>
</evidence>
<dbReference type="InterPro" id="IPR058792">
    <property type="entry name" value="Beta-barrel_RND_2"/>
</dbReference>
<evidence type="ECO:0000259" key="5">
    <source>
        <dbReference type="Pfam" id="PF25954"/>
    </source>
</evidence>
<feature type="domain" description="CzcB-like barrel-sandwich hybrid" evidence="6">
    <location>
        <begin position="41"/>
        <end position="186"/>
    </location>
</feature>